<dbReference type="SUPFAM" id="SSF56672">
    <property type="entry name" value="DNA/RNA polymerases"/>
    <property type="match status" value="1"/>
</dbReference>
<dbReference type="GO" id="GO:0006281">
    <property type="term" value="P:DNA repair"/>
    <property type="evidence" value="ECO:0007669"/>
    <property type="project" value="UniProtKB-KW"/>
</dbReference>
<keyword evidence="4" id="KW-0234">DNA repair</keyword>
<dbReference type="PANTHER" id="PTHR11076:SF34">
    <property type="entry name" value="PROTEIN UMUC"/>
    <property type="match status" value="1"/>
</dbReference>
<evidence type="ECO:0000256" key="3">
    <source>
        <dbReference type="ARBA" id="ARBA00023199"/>
    </source>
</evidence>
<evidence type="ECO:0000313" key="7">
    <source>
        <dbReference type="EMBL" id="SPS06515.1"/>
    </source>
</evidence>
<dbReference type="Pfam" id="PF13438">
    <property type="entry name" value="DUF4113"/>
    <property type="match status" value="1"/>
</dbReference>
<name>A0A2X0SNL4_9PROT</name>
<evidence type="ECO:0000256" key="2">
    <source>
        <dbReference type="ARBA" id="ARBA00022763"/>
    </source>
</evidence>
<gene>
    <name evidence="7" type="primary">umuC</name>
    <name evidence="7" type="ORF">NITFAB_2108</name>
</gene>
<dbReference type="InterPro" id="IPR043502">
    <property type="entry name" value="DNA/RNA_pol_sf"/>
</dbReference>
<dbReference type="Gene3D" id="3.30.70.270">
    <property type="match status" value="1"/>
</dbReference>
<sequence>MRSIALIDVNNFYVSCERVFNPALEGKPVIVLSNNDGCAVARSNEAKALGIQMGTPWFQLRDLARQHGILAYSSNYPLYADMSSRVMTILSRFSPVQEIYSIDECFLEFTGMPLPHSAIGQAIQKQIRQWTGLPVCAGIAATKTLAKLANHIAKKHPRFNGVCDLNALNPAEQEEWFTRIPAGEIWGIGRKLAPRLAAIGIHTVQDLRQANPAMLRSRFGVMMEKIVLELKGVACLDLETLTEPRQQIVCSRSFGMRVSDLPSLQEAISLYVTRAAEKLRRQRSLAGSISVFLQTSPHEPKAPQYAPSLVIPLPVSTDDTSQLIQVALWGLKRIYRPEYRYQKAGVMLAELTSKAAVQQCLFSATTRMDQSESRMGALDGINRKMGKNTLRYASEGITQNWKMRSGNKSPCYTTSWKGIAVARC</sequence>
<dbReference type="Gene3D" id="3.40.1170.60">
    <property type="match status" value="1"/>
</dbReference>
<dbReference type="InterPro" id="IPR050116">
    <property type="entry name" value="DNA_polymerase-Y"/>
</dbReference>
<keyword evidence="5" id="KW-0742">SOS response</keyword>
<dbReference type="PANTHER" id="PTHR11076">
    <property type="entry name" value="DNA REPAIR POLYMERASE UMUC / TRANSFERASE FAMILY MEMBER"/>
    <property type="match status" value="1"/>
</dbReference>
<protein>
    <submittedName>
        <fullName evidence="7">DNA polymerase V, subunit C</fullName>
    </submittedName>
</protein>
<dbReference type="EMBL" id="LS423452">
    <property type="protein sequence ID" value="SPS06515.1"/>
    <property type="molecule type" value="Genomic_DNA"/>
</dbReference>
<dbReference type="InterPro" id="IPR017961">
    <property type="entry name" value="DNA_pol_Y-fam_little_finger"/>
</dbReference>
<reference evidence="7" key="1">
    <citation type="submission" date="2018-05" db="EMBL/GenBank/DDBJ databases">
        <authorList>
            <person name="Lanie J.A."/>
            <person name="Ng W.-L."/>
            <person name="Kazmierczak K.M."/>
            <person name="Andrzejewski T.M."/>
            <person name="Davidsen T.M."/>
            <person name="Wayne K.J."/>
            <person name="Tettelin H."/>
            <person name="Glass J.I."/>
            <person name="Rusch D."/>
            <person name="Podicherti R."/>
            <person name="Tsui H.-C.T."/>
            <person name="Winkler M.E."/>
        </authorList>
    </citation>
    <scope>NUCLEOTIDE SEQUENCE</scope>
    <source>
        <strain evidence="7">KNB</strain>
    </source>
</reference>
<dbReference type="AlphaFoldDB" id="A0A2X0SNL4"/>
<dbReference type="GO" id="GO:0005829">
    <property type="term" value="C:cytosol"/>
    <property type="evidence" value="ECO:0007669"/>
    <property type="project" value="TreeGrafter"/>
</dbReference>
<evidence type="ECO:0000256" key="1">
    <source>
        <dbReference type="ARBA" id="ARBA00010945"/>
    </source>
</evidence>
<organism evidence="7">
    <name type="scientific">Candidatus Nitrotoga fabula</name>
    <dbReference type="NCBI Taxonomy" id="2182327"/>
    <lineage>
        <taxon>Bacteria</taxon>
        <taxon>Pseudomonadati</taxon>
        <taxon>Pseudomonadota</taxon>
        <taxon>Betaproteobacteria</taxon>
        <taxon>Nitrosomonadales</taxon>
        <taxon>Gallionellaceae</taxon>
        <taxon>Candidatus Nitrotoga</taxon>
    </lineage>
</organism>
<proteinExistence type="inferred from homology"/>
<dbReference type="Gene3D" id="1.10.150.20">
    <property type="entry name" value="5' to 3' exonuclease, C-terminal subdomain"/>
    <property type="match status" value="1"/>
</dbReference>
<dbReference type="InterPro" id="IPR043128">
    <property type="entry name" value="Rev_trsase/Diguanyl_cyclase"/>
</dbReference>
<evidence type="ECO:0000259" key="6">
    <source>
        <dbReference type="PROSITE" id="PS50173"/>
    </source>
</evidence>
<dbReference type="Pfam" id="PF11799">
    <property type="entry name" value="IMS_C"/>
    <property type="match status" value="1"/>
</dbReference>
<comment type="similarity">
    <text evidence="1">Belongs to the DNA polymerase type-Y family.</text>
</comment>
<evidence type="ECO:0000256" key="5">
    <source>
        <dbReference type="ARBA" id="ARBA00023236"/>
    </source>
</evidence>
<dbReference type="Pfam" id="PF00817">
    <property type="entry name" value="IMS"/>
    <property type="match status" value="1"/>
</dbReference>
<dbReference type="CDD" id="cd01700">
    <property type="entry name" value="PolY_Pol_V_umuC"/>
    <property type="match status" value="1"/>
</dbReference>
<accession>A0A2X0SNL4</accession>
<dbReference type="GO" id="GO:0042276">
    <property type="term" value="P:error-prone translesion synthesis"/>
    <property type="evidence" value="ECO:0007669"/>
    <property type="project" value="TreeGrafter"/>
</dbReference>
<dbReference type="GO" id="GO:0009432">
    <property type="term" value="P:SOS response"/>
    <property type="evidence" value="ECO:0007669"/>
    <property type="project" value="UniProtKB-KW"/>
</dbReference>
<feature type="domain" description="UmuC" evidence="6">
    <location>
        <begin position="4"/>
        <end position="189"/>
    </location>
</feature>
<dbReference type="InterPro" id="IPR025188">
    <property type="entry name" value="DUF4113"/>
</dbReference>
<dbReference type="InterPro" id="IPR001126">
    <property type="entry name" value="UmuC"/>
</dbReference>
<keyword evidence="3" id="KW-0741">SOS mutagenesis</keyword>
<dbReference type="PROSITE" id="PS50173">
    <property type="entry name" value="UMUC"/>
    <property type="match status" value="1"/>
</dbReference>
<dbReference type="GO" id="GO:0003684">
    <property type="term" value="F:damaged DNA binding"/>
    <property type="evidence" value="ECO:0007669"/>
    <property type="project" value="InterPro"/>
</dbReference>
<keyword evidence="2" id="KW-0227">DNA damage</keyword>
<dbReference type="NCBIfam" id="NF002955">
    <property type="entry name" value="PRK03609.1"/>
    <property type="match status" value="1"/>
</dbReference>
<dbReference type="GO" id="GO:0003887">
    <property type="term" value="F:DNA-directed DNA polymerase activity"/>
    <property type="evidence" value="ECO:0007669"/>
    <property type="project" value="TreeGrafter"/>
</dbReference>
<evidence type="ECO:0000256" key="4">
    <source>
        <dbReference type="ARBA" id="ARBA00023204"/>
    </source>
</evidence>